<evidence type="ECO:0000259" key="2">
    <source>
        <dbReference type="SMART" id="SM00322"/>
    </source>
</evidence>
<dbReference type="OrthoDB" id="7790780at2759"/>
<dbReference type="Gene3D" id="3.30.1370.10">
    <property type="entry name" value="K Homology domain, type 1"/>
    <property type="match status" value="2"/>
</dbReference>
<evidence type="ECO:0000313" key="3">
    <source>
        <dbReference type="EMBL" id="CRL08346.1"/>
    </source>
</evidence>
<dbReference type="PANTHER" id="PTHR23285:SF7">
    <property type="entry name" value="LD09246P1"/>
    <property type="match status" value="1"/>
</dbReference>
<dbReference type="InterPro" id="IPR047227">
    <property type="entry name" value="MEX3"/>
</dbReference>
<feature type="domain" description="K Homology" evidence="2">
    <location>
        <begin position="90"/>
        <end position="157"/>
    </location>
</feature>
<reference evidence="3 4" key="1">
    <citation type="submission" date="2015-04" db="EMBL/GenBank/DDBJ databases">
        <authorList>
            <person name="Syromyatnikov M.Y."/>
            <person name="Popov V.N."/>
        </authorList>
    </citation>
    <scope>NUCLEOTIDE SEQUENCE [LARGE SCALE GENOMIC DNA]</scope>
</reference>
<dbReference type="EMBL" id="CVRI01000075">
    <property type="protein sequence ID" value="CRL08346.1"/>
    <property type="molecule type" value="Genomic_DNA"/>
</dbReference>
<protein>
    <submittedName>
        <fullName evidence="3">CLUMA_CG021551, isoform A</fullName>
    </submittedName>
</protein>
<accession>A0A1J1J8P7</accession>
<keyword evidence="1" id="KW-0694">RNA-binding</keyword>
<evidence type="ECO:0000313" key="4">
    <source>
        <dbReference type="Proteomes" id="UP000183832"/>
    </source>
</evidence>
<dbReference type="SUPFAM" id="SSF54791">
    <property type="entry name" value="Eukaryotic type KH-domain (KH-domain type I)"/>
    <property type="match status" value="2"/>
</dbReference>
<gene>
    <name evidence="3" type="ORF">CLUMA_CG021551</name>
</gene>
<feature type="domain" description="K Homology" evidence="2">
    <location>
        <begin position="5"/>
        <end position="73"/>
    </location>
</feature>
<dbReference type="PANTHER" id="PTHR23285">
    <property type="entry name" value="RING FINGER AND KH DOMAIN CONTAINING PROTEIN 1"/>
    <property type="match status" value="1"/>
</dbReference>
<dbReference type="InterPro" id="IPR036612">
    <property type="entry name" value="KH_dom_type_1_sf"/>
</dbReference>
<organism evidence="3 4">
    <name type="scientific">Clunio marinus</name>
    <dbReference type="NCBI Taxonomy" id="568069"/>
    <lineage>
        <taxon>Eukaryota</taxon>
        <taxon>Metazoa</taxon>
        <taxon>Ecdysozoa</taxon>
        <taxon>Arthropoda</taxon>
        <taxon>Hexapoda</taxon>
        <taxon>Insecta</taxon>
        <taxon>Pterygota</taxon>
        <taxon>Neoptera</taxon>
        <taxon>Endopterygota</taxon>
        <taxon>Diptera</taxon>
        <taxon>Nematocera</taxon>
        <taxon>Chironomoidea</taxon>
        <taxon>Chironomidae</taxon>
        <taxon>Clunio</taxon>
    </lineage>
</organism>
<dbReference type="Pfam" id="PF00013">
    <property type="entry name" value="KH_1"/>
    <property type="match status" value="2"/>
</dbReference>
<dbReference type="InterPro" id="IPR004087">
    <property type="entry name" value="KH_dom"/>
</dbReference>
<dbReference type="GO" id="GO:0003723">
    <property type="term" value="F:RNA binding"/>
    <property type="evidence" value="ECO:0007669"/>
    <property type="project" value="UniProtKB-UniRule"/>
</dbReference>
<dbReference type="Proteomes" id="UP000183832">
    <property type="component" value="Unassembled WGS sequence"/>
</dbReference>
<dbReference type="GO" id="GO:0010468">
    <property type="term" value="P:regulation of gene expression"/>
    <property type="evidence" value="ECO:0007669"/>
    <property type="project" value="UniProtKB-ARBA"/>
</dbReference>
<evidence type="ECO:0000256" key="1">
    <source>
        <dbReference type="PROSITE-ProRule" id="PRU00117"/>
    </source>
</evidence>
<sequence>MNFGSLFQEYCFVASNEHAAEVIGTNGFKIKGIALKTKTQIKCPSPNEAPIFCIVGSKRNVENAKRMINMWANNFDEMKNKKRNIVLHPGDVIETARFSRLDVACIIGKKGKQIQKIASFTQVKIISPDINKEPIFIISGGETNINRALFWMKLTAFCASGSIYFDENEIKIFEKLVKGLDSEMMKITQKFISEKIFRARIRNNLLLKNLGKTKNVYEDQCNYASYDPYSCCYCKQKKFRVAKALCGHILSCDHCIVDLYQNIYLRCYFCKFICKLYYNFEKTSISFLESSLKFYIKRTMAKVELIRKCQISLNCPTKLLMKCELS</sequence>
<dbReference type="SMART" id="SM00322">
    <property type="entry name" value="KH"/>
    <property type="match status" value="2"/>
</dbReference>
<dbReference type="InterPro" id="IPR004088">
    <property type="entry name" value="KH_dom_type_1"/>
</dbReference>
<name>A0A1J1J8P7_9DIPT</name>
<proteinExistence type="predicted"/>
<dbReference type="AlphaFoldDB" id="A0A1J1J8P7"/>
<dbReference type="PROSITE" id="PS50084">
    <property type="entry name" value="KH_TYPE_1"/>
    <property type="match status" value="2"/>
</dbReference>
<keyword evidence="4" id="KW-1185">Reference proteome</keyword>
<dbReference type="STRING" id="568069.A0A1J1J8P7"/>